<dbReference type="PROSITE" id="PS50987">
    <property type="entry name" value="HTH_ARSR_2"/>
    <property type="match status" value="1"/>
</dbReference>
<reference evidence="2 3" key="1">
    <citation type="journal article" date="2013" name="Nature">
        <title>Anaerobic oxidation of methane coupled to nitrate reduction in a novel archaeal lineage.</title>
        <authorList>
            <person name="Haroon M.F."/>
            <person name="Hu S."/>
            <person name="Shi Y."/>
            <person name="Imelfort M."/>
            <person name="Keller J."/>
            <person name="Hugenholtz P."/>
            <person name="Yuan Z."/>
            <person name="Tyson G.W."/>
        </authorList>
    </citation>
    <scope>NUCLEOTIDE SEQUENCE [LARGE SCALE GENOMIC DNA]</scope>
    <source>
        <strain evidence="2 3">ANME-2d</strain>
    </source>
</reference>
<feature type="domain" description="HTH arsR-type" evidence="1">
    <location>
        <begin position="1"/>
        <end position="94"/>
    </location>
</feature>
<dbReference type="Gene3D" id="1.10.10.10">
    <property type="entry name" value="Winged helix-like DNA-binding domain superfamily/Winged helix DNA-binding domain"/>
    <property type="match status" value="1"/>
</dbReference>
<dbReference type="PRINTS" id="PR00778">
    <property type="entry name" value="HTHARSR"/>
</dbReference>
<dbReference type="SMART" id="SM00418">
    <property type="entry name" value="HTH_ARSR"/>
    <property type="match status" value="1"/>
</dbReference>
<sequence>MKYILKPDFTIAKLFSDKTRQRIIELLSEREMTNAQLASQMQLSKPTLSHHLKLLSDNKIIKVSRIEHEVHGIPMKYYSLNPEMITISDDRQINEDVKKELFKSLFGGQTREELGDKVSLVFLRLLKSSIIESGIELDRPMYHAGYNLGKNVFSKQIKTSEFDSVIKEIADIWSELKLGKVEQIGKDRIRVRDCYQCHKMPDVGKPLCPSDEGIIAGILDTVLGKSHYVREVKCWGTGYDYCEFEIRVDSHAYDR</sequence>
<keyword evidence="3" id="KW-1185">Reference proteome</keyword>
<dbReference type="SUPFAM" id="SSF111126">
    <property type="entry name" value="Ligand-binding domain in the NO signalling and Golgi transport"/>
    <property type="match status" value="1"/>
</dbReference>
<gene>
    <name evidence="2" type="ORF">ANME2D_02897</name>
</gene>
<dbReference type="EMBL" id="JMIY01000007">
    <property type="protein sequence ID" value="KCZ70872.1"/>
    <property type="molecule type" value="Genomic_DNA"/>
</dbReference>
<dbReference type="PANTHER" id="PTHR35090:SF2">
    <property type="entry name" value="ARSR FAMILY TRANSCRIPTIONAL REGULATOR"/>
    <property type="match status" value="1"/>
</dbReference>
<dbReference type="InterPro" id="IPR036390">
    <property type="entry name" value="WH_DNA-bd_sf"/>
</dbReference>
<dbReference type="CDD" id="cd00090">
    <property type="entry name" value="HTH_ARSR"/>
    <property type="match status" value="1"/>
</dbReference>
<evidence type="ECO:0000313" key="3">
    <source>
        <dbReference type="Proteomes" id="UP000027153"/>
    </source>
</evidence>
<dbReference type="SUPFAM" id="SSF46785">
    <property type="entry name" value="Winged helix' DNA-binding domain"/>
    <property type="match status" value="1"/>
</dbReference>
<dbReference type="InterPro" id="IPR004096">
    <property type="entry name" value="V4R"/>
</dbReference>
<accession>A0A062V0H2</accession>
<dbReference type="Proteomes" id="UP000027153">
    <property type="component" value="Unassembled WGS sequence"/>
</dbReference>
<dbReference type="AlphaFoldDB" id="A0A062V0H2"/>
<protein>
    <submittedName>
        <fullName evidence="2">Putative hydrocarbon binding protein (Contains V4R domain)</fullName>
    </submittedName>
</protein>
<evidence type="ECO:0000313" key="2">
    <source>
        <dbReference type="EMBL" id="KCZ70872.1"/>
    </source>
</evidence>
<dbReference type="OrthoDB" id="371687at2157"/>
<dbReference type="Pfam" id="PF02830">
    <property type="entry name" value="V4R"/>
    <property type="match status" value="1"/>
</dbReference>
<name>A0A062V0H2_9EURY</name>
<dbReference type="Gene3D" id="3.30.1380.20">
    <property type="entry name" value="Trafficking protein particle complex subunit 3"/>
    <property type="match status" value="1"/>
</dbReference>
<dbReference type="SMART" id="SM00989">
    <property type="entry name" value="V4R"/>
    <property type="match status" value="1"/>
</dbReference>
<dbReference type="RefSeq" id="WP_048092850.1">
    <property type="nucleotide sequence ID" value="NZ_JMIY01000007.1"/>
</dbReference>
<evidence type="ECO:0000259" key="1">
    <source>
        <dbReference type="PROSITE" id="PS50987"/>
    </source>
</evidence>
<proteinExistence type="predicted"/>
<dbReference type="GO" id="GO:0003700">
    <property type="term" value="F:DNA-binding transcription factor activity"/>
    <property type="evidence" value="ECO:0007669"/>
    <property type="project" value="InterPro"/>
</dbReference>
<dbReference type="InterPro" id="IPR036388">
    <property type="entry name" value="WH-like_DNA-bd_sf"/>
</dbReference>
<dbReference type="InterPro" id="IPR001845">
    <property type="entry name" value="HTH_ArsR_DNA-bd_dom"/>
</dbReference>
<dbReference type="InterPro" id="IPR011991">
    <property type="entry name" value="ArsR-like_HTH"/>
</dbReference>
<comment type="caution">
    <text evidence="2">The sequence shown here is derived from an EMBL/GenBank/DDBJ whole genome shotgun (WGS) entry which is preliminary data.</text>
</comment>
<dbReference type="Pfam" id="PF01022">
    <property type="entry name" value="HTH_5"/>
    <property type="match status" value="1"/>
</dbReference>
<dbReference type="InterPro" id="IPR024096">
    <property type="entry name" value="NO_sig/Golgi_transp_ligand-bd"/>
</dbReference>
<dbReference type="PANTHER" id="PTHR35090">
    <property type="entry name" value="DNA-DIRECTED RNA POLYMERASE SUBUNIT I"/>
    <property type="match status" value="1"/>
</dbReference>
<organism evidence="2 3">
    <name type="scientific">Candidatus Methanoperedens nitratireducens</name>
    <dbReference type="NCBI Taxonomy" id="1392998"/>
    <lineage>
        <taxon>Archaea</taxon>
        <taxon>Methanobacteriati</taxon>
        <taxon>Methanobacteriota</taxon>
        <taxon>Stenosarchaea group</taxon>
        <taxon>Methanomicrobia</taxon>
        <taxon>Methanosarcinales</taxon>
        <taxon>ANME-2 cluster</taxon>
        <taxon>Candidatus Methanoperedentaceae</taxon>
        <taxon>Candidatus Methanoperedens</taxon>
    </lineage>
</organism>